<sequence>MGSIDTPNPWAPYASFRDCSQGICSIYCQQWCSIIFTPPPDPPNDSGTTFSPLIIAVIVILASAFILVSYYTVIRKYCRRRGNRNPSLEFDPNQDQVTQSQWQVGSTGLDESIIKSITVCKYKKGEGLIEGTDCAVCLSEFQENESLRLLPKCNHAFHLPCIDTWLKSHSNCPLCRSNVISMVPLPSPPQNPHNFSTLNISAFEIQQQNDLILVVDDHERGHREEVVVSLVSDDLPKNSFQASCLVQNCEIGQEGVQQQFRRSISLGSFSSQRRLLISDILQIGEDDEDLRVENTRFSIGIGSSKDPPGDHSRSAMNRSISTGKFMVTRHDKGKNSVLPT</sequence>
<keyword evidence="12 15" id="KW-0472">Membrane</keyword>
<evidence type="ECO:0000256" key="7">
    <source>
        <dbReference type="ARBA" id="ARBA00022723"/>
    </source>
</evidence>
<dbReference type="CDD" id="cd16461">
    <property type="entry name" value="RING-H2_EL5-like"/>
    <property type="match status" value="1"/>
</dbReference>
<evidence type="ECO:0000256" key="6">
    <source>
        <dbReference type="ARBA" id="ARBA00022692"/>
    </source>
</evidence>
<keyword evidence="5" id="KW-0808">Transferase</keyword>
<keyword evidence="6 15" id="KW-0812">Transmembrane</keyword>
<gene>
    <name evidence="17" type="ORF">ILEXP_LOCUS28893</name>
</gene>
<dbReference type="EMBL" id="CAUOFW020003477">
    <property type="protein sequence ID" value="CAK9160161.1"/>
    <property type="molecule type" value="Genomic_DNA"/>
</dbReference>
<keyword evidence="7" id="KW-0479">Metal-binding</keyword>
<feature type="domain" description="RING-type" evidence="16">
    <location>
        <begin position="134"/>
        <end position="176"/>
    </location>
</feature>
<dbReference type="InterPro" id="IPR013083">
    <property type="entry name" value="Znf_RING/FYVE/PHD"/>
</dbReference>
<evidence type="ECO:0000256" key="5">
    <source>
        <dbReference type="ARBA" id="ARBA00022679"/>
    </source>
</evidence>
<dbReference type="FunFam" id="3.30.40.10:FF:000233">
    <property type="entry name" value="RING-H2 finger protein ATL54"/>
    <property type="match status" value="1"/>
</dbReference>
<evidence type="ECO:0000256" key="4">
    <source>
        <dbReference type="ARBA" id="ARBA00012483"/>
    </source>
</evidence>
<evidence type="ECO:0000256" key="1">
    <source>
        <dbReference type="ARBA" id="ARBA00000900"/>
    </source>
</evidence>
<evidence type="ECO:0000256" key="8">
    <source>
        <dbReference type="ARBA" id="ARBA00022771"/>
    </source>
</evidence>
<evidence type="ECO:0000256" key="12">
    <source>
        <dbReference type="ARBA" id="ARBA00023136"/>
    </source>
</evidence>
<comment type="caution">
    <text evidence="17">The sequence shown here is derived from an EMBL/GenBank/DDBJ whole genome shotgun (WGS) entry which is preliminary data.</text>
</comment>
<evidence type="ECO:0000313" key="17">
    <source>
        <dbReference type="EMBL" id="CAK9160161.1"/>
    </source>
</evidence>
<evidence type="ECO:0000256" key="15">
    <source>
        <dbReference type="SAM" id="Phobius"/>
    </source>
</evidence>
<name>A0ABC8SSG7_9AQUA</name>
<keyword evidence="9" id="KW-0833">Ubl conjugation pathway</keyword>
<dbReference type="AlphaFoldDB" id="A0ABC8SSG7"/>
<accession>A0ABC8SSG7</accession>
<keyword evidence="18" id="KW-1185">Reference proteome</keyword>
<evidence type="ECO:0000256" key="2">
    <source>
        <dbReference type="ARBA" id="ARBA00004167"/>
    </source>
</evidence>
<evidence type="ECO:0000256" key="14">
    <source>
        <dbReference type="PROSITE-ProRule" id="PRU00175"/>
    </source>
</evidence>
<keyword evidence="10" id="KW-0862">Zinc</keyword>
<dbReference type="SUPFAM" id="SSF57850">
    <property type="entry name" value="RING/U-box"/>
    <property type="match status" value="1"/>
</dbReference>
<comment type="pathway">
    <text evidence="3">Protein modification; protein ubiquitination.</text>
</comment>
<evidence type="ECO:0000256" key="3">
    <source>
        <dbReference type="ARBA" id="ARBA00004906"/>
    </source>
</evidence>
<keyword evidence="8 14" id="KW-0863">Zinc-finger</keyword>
<dbReference type="PROSITE" id="PS50089">
    <property type="entry name" value="ZF_RING_2"/>
    <property type="match status" value="1"/>
</dbReference>
<dbReference type="InterPro" id="IPR044600">
    <property type="entry name" value="ATL1/ATL16-like"/>
</dbReference>
<comment type="catalytic activity">
    <reaction evidence="1">
        <text>S-ubiquitinyl-[E2 ubiquitin-conjugating enzyme]-L-cysteine + [acceptor protein]-L-lysine = [E2 ubiquitin-conjugating enzyme]-L-cysteine + N(6)-ubiquitinyl-[acceptor protein]-L-lysine.</text>
        <dbReference type="EC" id="2.3.2.27"/>
    </reaction>
</comment>
<reference evidence="17 18" key="1">
    <citation type="submission" date="2024-02" db="EMBL/GenBank/DDBJ databases">
        <authorList>
            <person name="Vignale AGUSTIN F."/>
            <person name="Sosa J E."/>
            <person name="Modenutti C."/>
        </authorList>
    </citation>
    <scope>NUCLEOTIDE SEQUENCE [LARGE SCALE GENOMIC DNA]</scope>
</reference>
<dbReference type="GO" id="GO:0016020">
    <property type="term" value="C:membrane"/>
    <property type="evidence" value="ECO:0007669"/>
    <property type="project" value="UniProtKB-SubCell"/>
</dbReference>
<keyword evidence="11 15" id="KW-1133">Transmembrane helix</keyword>
<dbReference type="Proteomes" id="UP001642360">
    <property type="component" value="Unassembled WGS sequence"/>
</dbReference>
<dbReference type="GO" id="GO:0061630">
    <property type="term" value="F:ubiquitin protein ligase activity"/>
    <property type="evidence" value="ECO:0007669"/>
    <property type="project" value="UniProtKB-EC"/>
</dbReference>
<evidence type="ECO:0000256" key="13">
    <source>
        <dbReference type="ARBA" id="ARBA00024209"/>
    </source>
</evidence>
<dbReference type="Gene3D" id="3.30.40.10">
    <property type="entry name" value="Zinc/RING finger domain, C3HC4 (zinc finger)"/>
    <property type="match status" value="1"/>
</dbReference>
<evidence type="ECO:0000313" key="18">
    <source>
        <dbReference type="Proteomes" id="UP001642360"/>
    </source>
</evidence>
<comment type="subcellular location">
    <subcellularLocation>
        <location evidence="2">Membrane</location>
        <topology evidence="2">Single-pass membrane protein</topology>
    </subcellularLocation>
</comment>
<dbReference type="GO" id="GO:0008270">
    <property type="term" value="F:zinc ion binding"/>
    <property type="evidence" value="ECO:0007669"/>
    <property type="project" value="UniProtKB-KW"/>
</dbReference>
<proteinExistence type="inferred from homology"/>
<organism evidence="17 18">
    <name type="scientific">Ilex paraguariensis</name>
    <name type="common">yerba mate</name>
    <dbReference type="NCBI Taxonomy" id="185542"/>
    <lineage>
        <taxon>Eukaryota</taxon>
        <taxon>Viridiplantae</taxon>
        <taxon>Streptophyta</taxon>
        <taxon>Embryophyta</taxon>
        <taxon>Tracheophyta</taxon>
        <taxon>Spermatophyta</taxon>
        <taxon>Magnoliopsida</taxon>
        <taxon>eudicotyledons</taxon>
        <taxon>Gunneridae</taxon>
        <taxon>Pentapetalae</taxon>
        <taxon>asterids</taxon>
        <taxon>campanulids</taxon>
        <taxon>Aquifoliales</taxon>
        <taxon>Aquifoliaceae</taxon>
        <taxon>Ilex</taxon>
    </lineage>
</organism>
<dbReference type="PANTHER" id="PTHR46913">
    <property type="entry name" value="RING-H2 FINGER PROTEIN ATL16"/>
    <property type="match status" value="1"/>
</dbReference>
<evidence type="ECO:0000256" key="11">
    <source>
        <dbReference type="ARBA" id="ARBA00022989"/>
    </source>
</evidence>
<dbReference type="EC" id="2.3.2.27" evidence="4"/>
<dbReference type="PANTHER" id="PTHR46913:SF19">
    <property type="entry name" value="RING-TYPE E3 UBIQUITIN TRANSFERASE"/>
    <property type="match status" value="1"/>
</dbReference>
<evidence type="ECO:0000256" key="9">
    <source>
        <dbReference type="ARBA" id="ARBA00022786"/>
    </source>
</evidence>
<evidence type="ECO:0000259" key="16">
    <source>
        <dbReference type="PROSITE" id="PS50089"/>
    </source>
</evidence>
<dbReference type="SMART" id="SM00184">
    <property type="entry name" value="RING"/>
    <property type="match status" value="1"/>
</dbReference>
<evidence type="ECO:0000256" key="10">
    <source>
        <dbReference type="ARBA" id="ARBA00022833"/>
    </source>
</evidence>
<dbReference type="InterPro" id="IPR001841">
    <property type="entry name" value="Znf_RING"/>
</dbReference>
<comment type="similarity">
    <text evidence="13">Belongs to the RING-type zinc finger family. ATL subfamily.</text>
</comment>
<feature type="transmembrane region" description="Helical" evidence="15">
    <location>
        <begin position="50"/>
        <end position="74"/>
    </location>
</feature>
<dbReference type="Pfam" id="PF13639">
    <property type="entry name" value="zf-RING_2"/>
    <property type="match status" value="1"/>
</dbReference>
<protein>
    <recommendedName>
        <fullName evidence="4">RING-type E3 ubiquitin transferase</fullName>
        <ecNumber evidence="4">2.3.2.27</ecNumber>
    </recommendedName>
</protein>